<evidence type="ECO:0000313" key="5">
    <source>
        <dbReference type="Proteomes" id="UP001200034"/>
    </source>
</evidence>
<feature type="region of interest" description="Disordered" evidence="2">
    <location>
        <begin position="3095"/>
        <end position="3115"/>
    </location>
</feature>
<feature type="domain" description="Chorein N-terminal" evidence="3">
    <location>
        <begin position="4"/>
        <end position="219"/>
    </location>
</feature>
<keyword evidence="1" id="KW-0813">Transport</keyword>
<accession>A0AAD4PHR2</accession>
<sequence length="3734" mass="427514">MFKLESYITPILLNYVAKYVKNIRDEDAQVSLWEGEVTFQNLDLRLDVLEEELNLPFELVSGHIHELSIQVPWTKLTSEPVRIEINTIEFVAKLPDEEAKKKEVAERRRQRLSSEVVDEHPSGAINSSVVNKIINNINLQCHNIILKYVDDDIVVSMNVQYLNFSSANEKWEPTMVDVNPVNVLLRKLLQVSDLTICLDKRNTAGRIEVCQEPILYRCSLEMRVLRKYNANTASTSSTTRIGIFTKSLDINVSSLQFPMVMRLAQILLELKPANTEEEVFMEEPVQPPRNDPEQRSAASNATRSTVFSWAWNLLPSFETAPPPVDEPIGHAFDVGVYAEHLNFQMKNSEIFTDHVMGGIKRIRYTPIMRISLGGLYYERSQLKENDWANVRAGLSSLNMEPLGIYRSDDSTTQTLVDTDQIENERAYVDKSLFDEQYMFADRPWCSTNHDEYYARNTDDYMLYRSPVLAFDIVEYRAPRLQATKSQTMKEVHMKDVGLRVKYRLLSAGITFHFSQSFLQVKNVISDLLRPYDYTGYHAEATSENVNRPVTRDQEYKNEYMTYSDIEYLMHFMPVCNINIDLRNITIKFYPRQQSVEGSTPANQHRLTTSISQTLLPYIQVKMSSVVGTVCGPANPQRLVHLITHLQDKPREIIDSCYNFYNLQVKNLTVMALNTTPEMGKAKIVNIPAMQVQFNRLVLPLLWRPNVAALESAEVLSELISFEFSKRELVLLNRLILLIIAFDNGRLSALARLVARANFSSDVIKLHTLVTKLRLNYRKYHTHIATLLSLRNLNTDVIHTMMNVRNVVISTHKGINNKWLELQLQIPRNDFAQYEEIKRPATAICLWLESYRITLDVYLVQFFNCFNFNDCAENELEAETDSLSLLEKNQSFSNISINTAPPVKAVNQPRRGMRSSRKISIPAETIHFSSEREDKSNHAYEHLKEEKNDESHEVLLDMTKLIEKVTSIVIVVDMAKGQVDVCEVMLRKNIKDQPIEYSSLRLPRIKIVSSNCEHVIRGNIRTIIHLTSVGNELCNWVIEMNEFYMCLRRAQKSDMIISPVQTTITIALLQKVSDRPRQKETTRTIDSFVEDSTLQSEHDKKVDWRDSQDSEAVESLKTCSINVHVDMSEISIYARRVKLLHEHFEIVYAIYKAIRLLDANNECMDRGSKRLLQIYTGSVANYSNIKEFLDIDPDFTPSAQGSNSVSMIIFCQWTIPRISIEIETNASRHMRKVILNFEDLLLNVDKHPDFIKYTCKVENVSLNYYETCIPAEYKPVDSIYVKMLSDISNLPMISVVVTTVSLKDLYSKIGALNLNFKQHTITELVIDLQPIEMILDLDKIAEFILLQCEILEIIRGDHRLGVSGEEPAPKETVVTVQDLPIVHLSSKGIYIYIPQETQKKSYSVLLMRIERIALTPTVENPLVRSLIRQDIYNKAAELNMLNTPGSLVEDRQYEMSVHNISLSSGNWEQTRQYRLAQSLSDEHKNPAFEWNNQEQSTELEHMVIFKDFDFIAIYAPTICFDRFLVAGQIIEYNCVTDFLATLNTQQIRLMAQLIEQLLRLSNILNLECHKPYSKSKSAPNSSTISTTSFYSTTMKPESGTQVRTSFVDIKSSSEYTLNTSVSDSGINMPKNAKTNQNQPQFSSESHVSTRQKMNYPSSVSFVAGKFEVQLYEVIEVDDEVVYRPLLQFTISQPSFLSQKSFYGLTTQASLFDFQIHLAKTLREREPTTFSDISPDKFSEFIFDTMTGPLDSSGIPPPLLSLKAQRDRGNQLEVDVQFGKPMLIRFCERSVKLLLSDLISIHSLLQETPYFGARTEKPVVQTTPMDQLKLFCFNADRVHFECNRLTFKFYEEDRAFNVSAVLLDLSANIKFGTRPKKASIKATMGSFLVQAGRKIFLHPLLGRFSADLSSEPWCDQLLISSILKLNMLHVDASVIGIMQLRKAKDEMDSIMEHVNAEWQQYLLNRRSIGTSSSLPMDSLYVFKPLESQVVRFKPHVKSKPEFYQDDLRAGAFQFVDLKSDAVLPMPYQVQIIKKNYGIVCWRYPQPRQMHTIHIYPVPMPVDNPIHIKCRMEYFSDTHETFLHYCDFDLSEVSSKQLTSPERIISATIWRVVIMQSLISVDGTCFDDEDDDLQSIESSRIVQDFKGNLDNDFILHPKVLVGCMRIDTTFDVEQVPKMQLLLCCQDIMVNMLNMPDAANVLPMQLRKYDLKLTTELAQTFLTFQTENLSIHSNVYTRSNYSIEANFRSRIKCLDYGFFNMVDILEPMSFQSYLRFDHDQRQIDANMVVDKLRFNCGPWVLHALLCSKQHWQEVMQQSKVVNTLMPRVVVVNRMQCAISFGQTGTNERILVSPQEVVLYYFISDYHSQELSFFKYTEDIPSKLEVSESVHIDLKFEEKRRVRHVRIGNACLTIKHGKLSATQIYVLVKGQIEVVNMASFRLLTDFQSKDVPPPELTPVRPGDWLPAKGRTSYFRSVMRNEEITMRFKLGSDNSRARTGDIPLKSNNNLPWLVKIPTSQSQEFISVWVRIMREDIPVEGFEDGFQPQKILVCIWPIFEICNLLSCDLPATETTTEEEFVLAKQGGTQQMNTATTHATEHLVKFDFPCELGESSQNEYTFMLKNMDWHKFFHYDSAEWTIESTLQRLNKTPKPKWPLDDPEELGVQRCSKVLNKIDVQYRMGATRDFSCTMGLEVAAWGLFINATGVPVSLCVPKEAVRLPVGSNCLEMLPVISTYFTIDVTFGSNWIPSMPICLEQQMPAVQTSSGIGRPVVLRLNSYVDVVVVRNEEVFRMILEYKAEDGRRVFKLRSKYVIANFSDVPLYAMPLTMDHKETSTRKDVSLLDATKTIRYTLPIKAKQSSIGITVEMFHDLNARKTKHTCDTAFVYFISFALRDSEHFSMPVLLSMPFTRRCFSLQNGKESIPLTISFIEKDNIYYLNVFHDTAPTILINNNTNVKFIVAQTTASGNSNVTCTTPEFVGKQFEWNQHIQPHSKCYYTPPQMYANFPDVEYSMCNLSLALYNEETVCGKNTIGWSKPIRTDKTWQKFMHVPKHGDVKLVICDKHPVIRLNIYYIAQQMEFSVKDLRSRLIKPDEMKAFISEEKLSMGDDDDSDGSELENPRSTAECMHFQQECEDKTQLSLHMFIKSFVFSLQTNNRDQDYLKTEVCNMYADDVMLVYKDNDDQREVHVQLPNLQIDNQLYSNGKFDFPVLLCAQQLYKRNCCLPLVYDLEAVFKRQGERRPVSLLTFVFYQDEMRLQSVRCQLQPLRVYIEDAYLNQLLDTLLECEPSNCVYTPQPDNERVQLADGQTLLPMHLVTQALYISEPLRLDNFIVEPLSLLLSVHTSSRLYIALDHSPLSFSRYERQQILTVPLRFGQSLGLHYLSGAIFGAGWVVGSLEILGSPSGLARSFSTGLRDFISMPVQGLFRGPWGFLVGVTQGSASLLRNVTAGTVNSVTKLAGSVARNLDRLTLDSEHIELTEARRRARPQGFADGLTQGLTGLGISLLGAVGGIAHHTLEARSSVGVITGLTKGIVGALTKPISGAAEMLALTGQGVLHTVGFNTMPQQVEPSTTRNVALHVSSYRIWRYVPKQLTNNQILFFHEITLLLNGQMVPALLFLTSTVIVIMELEREDLTFIASVLSVDVTADREDHTKLYLSLKGDATDNSDQQQKYTNERIMSFLSATWAQVRIFDSLVDLLHVSDHEEDEEQRQSECIFFLKENLGEHLIHYIRVIHQTNMS</sequence>
<gene>
    <name evidence="4" type="ORF">KR093_005309</name>
</gene>
<evidence type="ECO:0000256" key="2">
    <source>
        <dbReference type="SAM" id="MobiDB-lite"/>
    </source>
</evidence>
<organism evidence="4 5">
    <name type="scientific">Drosophila rubida</name>
    <dbReference type="NCBI Taxonomy" id="30044"/>
    <lineage>
        <taxon>Eukaryota</taxon>
        <taxon>Metazoa</taxon>
        <taxon>Ecdysozoa</taxon>
        <taxon>Arthropoda</taxon>
        <taxon>Hexapoda</taxon>
        <taxon>Insecta</taxon>
        <taxon>Pterygota</taxon>
        <taxon>Neoptera</taxon>
        <taxon>Endopterygota</taxon>
        <taxon>Diptera</taxon>
        <taxon>Brachycera</taxon>
        <taxon>Muscomorpha</taxon>
        <taxon>Ephydroidea</taxon>
        <taxon>Drosophilidae</taxon>
        <taxon>Drosophila</taxon>
    </lineage>
</organism>
<evidence type="ECO:0000259" key="3">
    <source>
        <dbReference type="Pfam" id="PF12624"/>
    </source>
</evidence>
<evidence type="ECO:0000313" key="4">
    <source>
        <dbReference type="EMBL" id="KAH8359232.1"/>
    </source>
</evidence>
<feature type="region of interest" description="Disordered" evidence="2">
    <location>
        <begin position="1623"/>
        <end position="1649"/>
    </location>
</feature>
<feature type="compositionally biased region" description="Acidic residues" evidence="2">
    <location>
        <begin position="3101"/>
        <end position="3110"/>
    </location>
</feature>
<protein>
    <recommendedName>
        <fullName evidence="3">Chorein N-terminal domain-containing protein</fullName>
    </recommendedName>
</protein>
<dbReference type="PANTHER" id="PTHR12517">
    <property type="entry name" value="VACUOLAR PROTEIN SORTING-ASSOCIATED PROTEIN 13B"/>
    <property type="match status" value="1"/>
</dbReference>
<dbReference type="EMBL" id="JAJJHW010003409">
    <property type="protein sequence ID" value="KAH8359232.1"/>
    <property type="molecule type" value="Genomic_DNA"/>
</dbReference>
<dbReference type="Proteomes" id="UP001200034">
    <property type="component" value="Unassembled WGS sequence"/>
</dbReference>
<reference evidence="4" key="1">
    <citation type="journal article" date="2021" name="Mol. Ecol. Resour.">
        <title>Phylogenomic analyses of the genus Drosophila reveals genomic signals of climate adaptation.</title>
        <authorList>
            <person name="Li F."/>
            <person name="Rane R.V."/>
            <person name="Luria V."/>
            <person name="Xiong Z."/>
            <person name="Chen J."/>
            <person name="Li Z."/>
            <person name="Catullo R.A."/>
            <person name="Griffin P.C."/>
            <person name="Schiffer M."/>
            <person name="Pearce S."/>
            <person name="Lee S.F."/>
            <person name="McElroy K."/>
            <person name="Stocker A."/>
            <person name="Shirriffs J."/>
            <person name="Cockerell F."/>
            <person name="Coppin C."/>
            <person name="Sgro C.M."/>
            <person name="Karger A."/>
            <person name="Cain J.W."/>
            <person name="Weber J.A."/>
            <person name="Santpere G."/>
            <person name="Kirschner M.W."/>
            <person name="Hoffmann A.A."/>
            <person name="Oakeshott J.G."/>
            <person name="Zhang G."/>
        </authorList>
    </citation>
    <scope>NUCLEOTIDE SEQUENCE</scope>
    <source>
        <strain evidence="4">BGI-SZ-2011g</strain>
    </source>
</reference>
<name>A0AAD4PHR2_9MUSC</name>
<dbReference type="InterPro" id="IPR039782">
    <property type="entry name" value="VPS13B"/>
</dbReference>
<keyword evidence="5" id="KW-1185">Reference proteome</keyword>
<dbReference type="InterPro" id="IPR026854">
    <property type="entry name" value="VPS13_N"/>
</dbReference>
<dbReference type="PANTHER" id="PTHR12517:SF0">
    <property type="entry name" value="INTERMEMBRANE LIPID TRANSFER PROTEIN VPS13B"/>
    <property type="match status" value="1"/>
</dbReference>
<comment type="caution">
    <text evidence="4">The sequence shown here is derived from an EMBL/GenBank/DDBJ whole genome shotgun (WGS) entry which is preliminary data.</text>
</comment>
<feature type="compositionally biased region" description="Polar residues" evidence="2">
    <location>
        <begin position="1631"/>
        <end position="1649"/>
    </location>
</feature>
<dbReference type="Pfam" id="PF12624">
    <property type="entry name" value="VPS13_N"/>
    <property type="match status" value="1"/>
</dbReference>
<proteinExistence type="predicted"/>
<evidence type="ECO:0000256" key="1">
    <source>
        <dbReference type="ARBA" id="ARBA00022448"/>
    </source>
</evidence>